<reference evidence="4" key="1">
    <citation type="journal article" date="2019" name="Int. J. Syst. Evol. Microbiol.">
        <title>The Global Catalogue of Microorganisms (GCM) 10K type strain sequencing project: providing services to taxonomists for standard genome sequencing and annotation.</title>
        <authorList>
            <consortium name="The Broad Institute Genomics Platform"/>
            <consortium name="The Broad Institute Genome Sequencing Center for Infectious Disease"/>
            <person name="Wu L."/>
            <person name="Ma J."/>
        </authorList>
    </citation>
    <scope>NUCLEOTIDE SEQUENCE [LARGE SCALE GENOMIC DNA]</scope>
    <source>
        <strain evidence="4">KCTC 42217</strain>
    </source>
</reference>
<comment type="similarity">
    <text evidence="1">Belongs to the TonB-dependent receptor family.</text>
</comment>
<keyword evidence="1" id="KW-1134">Transmembrane beta strand</keyword>
<dbReference type="SUPFAM" id="SSF56935">
    <property type="entry name" value="Porins"/>
    <property type="match status" value="1"/>
</dbReference>
<dbReference type="Proteomes" id="UP001597387">
    <property type="component" value="Unassembled WGS sequence"/>
</dbReference>
<dbReference type="SUPFAM" id="SSF49464">
    <property type="entry name" value="Carboxypeptidase regulatory domain-like"/>
    <property type="match status" value="1"/>
</dbReference>
<dbReference type="EMBL" id="JBHUHZ010000001">
    <property type="protein sequence ID" value="MFD2161273.1"/>
    <property type="molecule type" value="Genomic_DNA"/>
</dbReference>
<evidence type="ECO:0000256" key="1">
    <source>
        <dbReference type="PROSITE-ProRule" id="PRU01360"/>
    </source>
</evidence>
<keyword evidence="1" id="KW-0998">Cell outer membrane</keyword>
<keyword evidence="2" id="KW-0732">Signal</keyword>
<keyword evidence="1" id="KW-0813">Transport</keyword>
<sequence>MKQRYVAFLLMLFCSGLSYGVVNDDDPLKAFLQKLEEYRNKHQSEKIHIHTDKPYYSIGDTIWFKSYVVSAESNQLSALSKVVYVELINERDSVKKALRLPLVAGLAWGDFTLSDSLSEGNYRLRAYTNWMRNFDEAYFFDKVIKIGNSFSSEVVSDVSYSYSKTGVREHVDANITYKTLKGEPLQNKDVSYNIELDHRKILSGSGKTDNLGNLKIRFTNAQPFILKSGKINTQLKIDDKTLVSKSFPVKATSSDIDVQFFSESGSLVTNIRTKVAFKAMGADGLGKKITGYVKDSEGNKIAELNSEYAGMGSFSFTPLSGKTYEAIVSFEDGTEKTISLPRATSEGYVISVSDTDDESISIRILASVNVDMAQEDIILLGQQNGVVHYMSRNKLNNSLMSAKLSKKRFPSGIIQFTLFNKAFQPLAERLVFIQHPPGLTMKVSTEKEDYKAREKVNMSFLAVDSVGKASQGAFSVSVINESQVPFDDVNETTILSNLLLSSELRGYIETPNYYFVDATPAKRRMLDNLMLTQGWRKFAWKDITSGNSPHLVFKPEVNLSITGRVVNYNGTPAAGANVTLLTSAGTVIVMEKTTDALGRFAFSNLSFNDSTSFIIQARTVKGKKNVDIEIDRIPRAIVTKSVNAAQVEVNVNQSLMPYLATRSEQFAEMREKGLLGRSILLAEVKVIDSKPKAKNSSNLNGAGNADAILTATDLRDCQSLVQCIHGRVAGLIVQNGIAYLTRNMQSSFSGPVPMQLIIDGMYVEPGFLSSIYPGDVESIEVLKSIGNTAIYGIRGGGGVLIITTKRGERNLSARNTAPGVASFSPQGLYAARQFYSPKYDQPSISLPDWRSTIFWTPNILTDTEGKASVEFFTADKPGTYKAVIEGLDLKGSLVRQIYRFSVK</sequence>
<protein>
    <submittedName>
        <fullName evidence="3">Carboxypeptidase regulatory-like domain-containing protein</fullName>
    </submittedName>
</protein>
<dbReference type="Pfam" id="PF13620">
    <property type="entry name" value="CarboxypepD_reg"/>
    <property type="match status" value="1"/>
</dbReference>
<gene>
    <name evidence="3" type="ORF">ACFSJU_02655</name>
</gene>
<dbReference type="InterPro" id="IPR037066">
    <property type="entry name" value="Plug_dom_sf"/>
</dbReference>
<comment type="caution">
    <text evidence="3">The sequence shown here is derived from an EMBL/GenBank/DDBJ whole genome shotgun (WGS) entry which is preliminary data.</text>
</comment>
<feature type="chain" id="PRO_5046794040" evidence="2">
    <location>
        <begin position="21"/>
        <end position="903"/>
    </location>
</feature>
<dbReference type="RefSeq" id="WP_255899756.1">
    <property type="nucleotide sequence ID" value="NZ_JAFMZO010000001.1"/>
</dbReference>
<dbReference type="Gene3D" id="2.170.130.10">
    <property type="entry name" value="TonB-dependent receptor, plug domain"/>
    <property type="match status" value="1"/>
</dbReference>
<evidence type="ECO:0000313" key="4">
    <source>
        <dbReference type="Proteomes" id="UP001597387"/>
    </source>
</evidence>
<evidence type="ECO:0000256" key="2">
    <source>
        <dbReference type="SAM" id="SignalP"/>
    </source>
</evidence>
<keyword evidence="4" id="KW-1185">Reference proteome</keyword>
<dbReference type="Gene3D" id="2.60.40.1930">
    <property type="match status" value="1"/>
</dbReference>
<keyword evidence="1" id="KW-0812">Transmembrane</keyword>
<dbReference type="InterPro" id="IPR008969">
    <property type="entry name" value="CarboxyPept-like_regulatory"/>
</dbReference>
<organism evidence="3 4">
    <name type="scientific">Paradesertivirga mongoliensis</name>
    <dbReference type="NCBI Taxonomy" id="2100740"/>
    <lineage>
        <taxon>Bacteria</taxon>
        <taxon>Pseudomonadati</taxon>
        <taxon>Bacteroidota</taxon>
        <taxon>Sphingobacteriia</taxon>
        <taxon>Sphingobacteriales</taxon>
        <taxon>Sphingobacteriaceae</taxon>
        <taxon>Paradesertivirga</taxon>
    </lineage>
</organism>
<keyword evidence="1" id="KW-0472">Membrane</keyword>
<name>A0ABW4ZH42_9SPHI</name>
<dbReference type="InterPro" id="IPR039426">
    <property type="entry name" value="TonB-dep_rcpt-like"/>
</dbReference>
<accession>A0ABW4ZH42</accession>
<feature type="signal peptide" evidence="2">
    <location>
        <begin position="1"/>
        <end position="20"/>
    </location>
</feature>
<proteinExistence type="inferred from homology"/>
<comment type="subcellular location">
    <subcellularLocation>
        <location evidence="1">Cell outer membrane</location>
        <topology evidence="1">Multi-pass membrane protein</topology>
    </subcellularLocation>
</comment>
<dbReference type="PROSITE" id="PS52016">
    <property type="entry name" value="TONB_DEPENDENT_REC_3"/>
    <property type="match status" value="1"/>
</dbReference>
<evidence type="ECO:0000313" key="3">
    <source>
        <dbReference type="EMBL" id="MFD2161273.1"/>
    </source>
</evidence>